<evidence type="ECO:0000256" key="1">
    <source>
        <dbReference type="SAM" id="MobiDB-lite"/>
    </source>
</evidence>
<reference evidence="3" key="1">
    <citation type="submission" date="2018-09" db="EMBL/GenBank/DDBJ databases">
        <authorList>
            <person name="Livingstone P.G."/>
            <person name="Whitworth D.E."/>
        </authorList>
    </citation>
    <scope>NUCLEOTIDE SEQUENCE [LARGE SCALE GENOMIC DNA]</scope>
    <source>
        <strain evidence="3">CA040B</strain>
    </source>
</reference>
<proteinExistence type="predicted"/>
<sequence length="92" mass="9671">MDGAPPRRKSTQADVTRTRTDASGAVVKSVRLTGELSVAFSSDTPRVRTIDGAYTETVLDGSQGTVTLSGIVRPSRDVCPWPTGGERGGGRH</sequence>
<gene>
    <name evidence="2" type="ORF">D7X12_01815</name>
</gene>
<dbReference type="Proteomes" id="UP000273405">
    <property type="component" value="Unassembled WGS sequence"/>
</dbReference>
<protein>
    <submittedName>
        <fullName evidence="2">Uncharacterized protein</fullName>
    </submittedName>
</protein>
<name>A0A3A8NU83_9BACT</name>
<dbReference type="AlphaFoldDB" id="A0A3A8NU83"/>
<evidence type="ECO:0000313" key="2">
    <source>
        <dbReference type="EMBL" id="RKH47778.1"/>
    </source>
</evidence>
<dbReference type="EMBL" id="RAWG01000006">
    <property type="protein sequence ID" value="RKH47778.1"/>
    <property type="molecule type" value="Genomic_DNA"/>
</dbReference>
<evidence type="ECO:0000313" key="3">
    <source>
        <dbReference type="Proteomes" id="UP000273405"/>
    </source>
</evidence>
<feature type="compositionally biased region" description="Basic residues" evidence="1">
    <location>
        <begin position="1"/>
        <end position="10"/>
    </location>
</feature>
<accession>A0A3A8NU83</accession>
<keyword evidence="3" id="KW-1185">Reference proteome</keyword>
<organism evidence="2 3">
    <name type="scientific">Corallococcus sicarius</name>
    <dbReference type="NCBI Taxonomy" id="2316726"/>
    <lineage>
        <taxon>Bacteria</taxon>
        <taxon>Pseudomonadati</taxon>
        <taxon>Myxococcota</taxon>
        <taxon>Myxococcia</taxon>
        <taxon>Myxococcales</taxon>
        <taxon>Cystobacterineae</taxon>
        <taxon>Myxococcaceae</taxon>
        <taxon>Corallococcus</taxon>
    </lineage>
</organism>
<feature type="region of interest" description="Disordered" evidence="1">
    <location>
        <begin position="1"/>
        <end position="21"/>
    </location>
</feature>
<comment type="caution">
    <text evidence="2">The sequence shown here is derived from an EMBL/GenBank/DDBJ whole genome shotgun (WGS) entry which is preliminary data.</text>
</comment>